<name>B7JRG1_BACC0</name>
<dbReference type="AlphaFoldDB" id="B7JRG1"/>
<dbReference type="Proteomes" id="UP000001363">
    <property type="component" value="Chromosome"/>
</dbReference>
<dbReference type="InterPro" id="IPR011545">
    <property type="entry name" value="DEAD/DEAH_box_helicase_dom"/>
</dbReference>
<keyword evidence="4" id="KW-0067">ATP-binding</keyword>
<dbReference type="InterPro" id="IPR050474">
    <property type="entry name" value="Hel308_SKI2-like"/>
</dbReference>
<dbReference type="SUPFAM" id="SSF52540">
    <property type="entry name" value="P-loop containing nucleoside triphosphate hydrolases"/>
    <property type="match status" value="1"/>
</dbReference>
<evidence type="ECO:0000313" key="8">
    <source>
        <dbReference type="Proteomes" id="UP000001363"/>
    </source>
</evidence>
<dbReference type="PROSITE" id="PS51194">
    <property type="entry name" value="HELICASE_CTER"/>
    <property type="match status" value="1"/>
</dbReference>
<dbReference type="HOGENOM" id="CLU_016339_0_0_9"/>
<accession>B7JRG1</accession>
<proteinExistence type="predicted"/>
<dbReference type="SMART" id="SM00487">
    <property type="entry name" value="DEXDc"/>
    <property type="match status" value="1"/>
</dbReference>
<dbReference type="GO" id="GO:0003676">
    <property type="term" value="F:nucleic acid binding"/>
    <property type="evidence" value="ECO:0007669"/>
    <property type="project" value="InterPro"/>
</dbReference>
<dbReference type="PANTHER" id="PTHR47961">
    <property type="entry name" value="DNA POLYMERASE THETA, PUTATIVE (AFU_ORTHOLOGUE AFUA_1G05260)-RELATED"/>
    <property type="match status" value="1"/>
</dbReference>
<feature type="domain" description="Helicase ATP-binding" evidence="5">
    <location>
        <begin position="158"/>
        <end position="284"/>
    </location>
</feature>
<dbReference type="PANTHER" id="PTHR47961:SF8">
    <property type="entry name" value="DEXH-BOX ATP-DEPENDENT RNA HELICASE DEXH15 CHLOROPLASTIC"/>
    <property type="match status" value="1"/>
</dbReference>
<evidence type="ECO:0000256" key="1">
    <source>
        <dbReference type="ARBA" id="ARBA00022741"/>
    </source>
</evidence>
<sequence>MSKKRLVHKLYNLDGFQESLLPVVVQSVTLQFININTENNEFMKKVIDWEYMLLCGSILAKSDNGEHLDVAYRIAQYCLNSLETNEHQKLAATIILDSMTNASTIQLAMEKELIPATYKENVPLTFQLEMIKRGIQYSVLDQGTNNLLYVNRFQLDAYKGAMENDWTSISAPTSAGKSFIILQMLIQYLKKQNNQVIVYIVPTRALIQQVEYDLHKALSVNKLGKVYVTSVPIFPKDMENESVVFVLTQERLQWMLLDNHEIKPSMIIVDEAQKIGDGSRGILLQQVIEEIIRRTSEAKFIFSSPMTSNPEIFLNKATSGSLTKSIVTEQVTVNQNLLWVSQVPRKPTQWNIELCLKDSRIYLGKFAMRNRPTQVSKRLPFIAFELGNKEGGNLIYANAPAEAEKCAKILWDLQGDEADTTDKEIHDLIKLIKKVINKDYVLAEILTRGIAFHYGNLPLIIKNEIERLFKNGKIKYLVCTSTLIEGMNLPAKSIFIRGPKKGIGTPMNEIDFWNLAGRAGRQGKEFQGNVICVDVTDSKLWNGEPPSIKKKYVIEPSVDMVVQNIDQLIDFIEAGTPRKEASSNPELEYGFGYFLGEHIRNDGLNNSPFLDSYEKETVKIVEKTITESLQDIEIPKEIILKNSAVSPIAQQKLLQFFKECDEEIEQYVPLLPESDEALDQYCRIVEKISGFLSGDPAAITYPHALLVVEWMRGYSLSRIINRNWKYWKEKNKNLQTVIRDTMRDIEEYARFKFVKYSSCYIDILKYFLECNGYEEIVKDIPELSLWLEFGVSQETQISLMSLGLTRTSAIAVSEYIVATDLTPKQCIGWLKEHNLESLDLSPIVVMEIYNVLSVHTKVDLLNN</sequence>
<feature type="domain" description="Helicase C-terminal" evidence="6">
    <location>
        <begin position="398"/>
        <end position="566"/>
    </location>
</feature>
<keyword evidence="2" id="KW-0378">Hydrolase</keyword>
<organism evidence="7 8">
    <name type="scientific">Bacillus cereus (strain AH820)</name>
    <dbReference type="NCBI Taxonomy" id="405535"/>
    <lineage>
        <taxon>Bacteria</taxon>
        <taxon>Bacillati</taxon>
        <taxon>Bacillota</taxon>
        <taxon>Bacilli</taxon>
        <taxon>Bacillales</taxon>
        <taxon>Bacillaceae</taxon>
        <taxon>Bacillus</taxon>
        <taxon>Bacillus cereus group</taxon>
    </lineage>
</organism>
<evidence type="ECO:0000256" key="4">
    <source>
        <dbReference type="ARBA" id="ARBA00022840"/>
    </source>
</evidence>
<dbReference type="PROSITE" id="PS51192">
    <property type="entry name" value="HELICASE_ATP_BIND_1"/>
    <property type="match status" value="1"/>
</dbReference>
<evidence type="ECO:0000313" key="7">
    <source>
        <dbReference type="EMBL" id="ACK88995.1"/>
    </source>
</evidence>
<dbReference type="KEGG" id="bcu:BCAH820_0859"/>
<dbReference type="Gene3D" id="3.40.50.300">
    <property type="entry name" value="P-loop containing nucleotide triphosphate hydrolases"/>
    <property type="match status" value="2"/>
</dbReference>
<dbReference type="GO" id="GO:0005524">
    <property type="term" value="F:ATP binding"/>
    <property type="evidence" value="ECO:0007669"/>
    <property type="project" value="UniProtKB-KW"/>
</dbReference>
<dbReference type="RefSeq" id="WP_000039166.1">
    <property type="nucleotide sequence ID" value="NC_011773.1"/>
</dbReference>
<dbReference type="GO" id="GO:0004386">
    <property type="term" value="F:helicase activity"/>
    <property type="evidence" value="ECO:0007669"/>
    <property type="project" value="UniProtKB-KW"/>
</dbReference>
<keyword evidence="3 7" id="KW-0347">Helicase</keyword>
<evidence type="ECO:0000259" key="6">
    <source>
        <dbReference type="PROSITE" id="PS51194"/>
    </source>
</evidence>
<dbReference type="SMART" id="SM00490">
    <property type="entry name" value="HELICc"/>
    <property type="match status" value="1"/>
</dbReference>
<keyword evidence="1" id="KW-0547">Nucleotide-binding</keyword>
<dbReference type="Pfam" id="PF00270">
    <property type="entry name" value="DEAD"/>
    <property type="match status" value="1"/>
</dbReference>
<dbReference type="Pfam" id="PF00271">
    <property type="entry name" value="Helicase_C"/>
    <property type="match status" value="1"/>
</dbReference>
<dbReference type="InterPro" id="IPR001650">
    <property type="entry name" value="Helicase_C-like"/>
</dbReference>
<protein>
    <submittedName>
        <fullName evidence="7">Dead/deah box helicase domain protein</fullName>
    </submittedName>
</protein>
<dbReference type="InterPro" id="IPR027417">
    <property type="entry name" value="P-loop_NTPase"/>
</dbReference>
<evidence type="ECO:0000256" key="3">
    <source>
        <dbReference type="ARBA" id="ARBA00022806"/>
    </source>
</evidence>
<dbReference type="EMBL" id="CP001283">
    <property type="protein sequence ID" value="ACK88995.1"/>
    <property type="molecule type" value="Genomic_DNA"/>
</dbReference>
<dbReference type="CDD" id="cd17921">
    <property type="entry name" value="DEXHc_Ski2"/>
    <property type="match status" value="1"/>
</dbReference>
<dbReference type="InterPro" id="IPR014001">
    <property type="entry name" value="Helicase_ATP-bd"/>
</dbReference>
<evidence type="ECO:0000256" key="2">
    <source>
        <dbReference type="ARBA" id="ARBA00022801"/>
    </source>
</evidence>
<dbReference type="GO" id="GO:0016787">
    <property type="term" value="F:hydrolase activity"/>
    <property type="evidence" value="ECO:0007669"/>
    <property type="project" value="UniProtKB-KW"/>
</dbReference>
<gene>
    <name evidence="7" type="ordered locus">BCAH820_0859</name>
</gene>
<evidence type="ECO:0000259" key="5">
    <source>
        <dbReference type="PROSITE" id="PS51192"/>
    </source>
</evidence>
<reference evidence="7 8" key="1">
    <citation type="submission" date="2008-10" db="EMBL/GenBank/DDBJ databases">
        <title>Genome sequence of Bacillus cereus AH820.</title>
        <authorList>
            <person name="Dodson R.J."/>
            <person name="Durkin A.S."/>
            <person name="Rosovitz M.J."/>
            <person name="Rasko D.A."/>
            <person name="Hoffmaster A."/>
            <person name="Ravel J."/>
            <person name="Sutton G."/>
        </authorList>
    </citation>
    <scope>NUCLEOTIDE SEQUENCE [LARGE SCALE GENOMIC DNA]</scope>
    <source>
        <strain evidence="7 8">AH820</strain>
    </source>
</reference>